<dbReference type="OrthoDB" id="10068367at2759"/>
<dbReference type="Proteomes" id="UP000183832">
    <property type="component" value="Unassembled WGS sequence"/>
</dbReference>
<evidence type="ECO:0000313" key="1">
    <source>
        <dbReference type="EMBL" id="CRL06680.1"/>
    </source>
</evidence>
<sequence length="68" mass="8170">MVRIVLKSEFTGHHNSNTHITIRKMQQTQKIFIQRNDMKSLLKYESEKKEFSRIFTQTNICRERDGKA</sequence>
<dbReference type="EMBL" id="CVRI01000067">
    <property type="protein sequence ID" value="CRL06680.1"/>
    <property type="molecule type" value="Genomic_DNA"/>
</dbReference>
<reference evidence="1 2" key="1">
    <citation type="submission" date="2015-04" db="EMBL/GenBank/DDBJ databases">
        <authorList>
            <person name="Syromyatnikov M.Y."/>
            <person name="Popov V.N."/>
        </authorList>
    </citation>
    <scope>NUCLEOTIDE SEQUENCE [LARGE SCALE GENOMIC DNA]</scope>
</reference>
<accession>A0A1J1J2T2</accession>
<protein>
    <submittedName>
        <fullName evidence="1">CLUMA_CG019901, isoform A</fullName>
    </submittedName>
</protein>
<dbReference type="AlphaFoldDB" id="A0A1J1J2T2"/>
<keyword evidence="2" id="KW-1185">Reference proteome</keyword>
<organism evidence="1 2">
    <name type="scientific">Clunio marinus</name>
    <dbReference type="NCBI Taxonomy" id="568069"/>
    <lineage>
        <taxon>Eukaryota</taxon>
        <taxon>Metazoa</taxon>
        <taxon>Ecdysozoa</taxon>
        <taxon>Arthropoda</taxon>
        <taxon>Hexapoda</taxon>
        <taxon>Insecta</taxon>
        <taxon>Pterygota</taxon>
        <taxon>Neoptera</taxon>
        <taxon>Endopterygota</taxon>
        <taxon>Diptera</taxon>
        <taxon>Nematocera</taxon>
        <taxon>Chironomoidea</taxon>
        <taxon>Chironomidae</taxon>
        <taxon>Clunio</taxon>
    </lineage>
</organism>
<name>A0A1J1J2T2_9DIPT</name>
<evidence type="ECO:0000313" key="2">
    <source>
        <dbReference type="Proteomes" id="UP000183832"/>
    </source>
</evidence>
<proteinExistence type="predicted"/>
<gene>
    <name evidence="1" type="ORF">CLUMA_CG019901</name>
</gene>